<dbReference type="Proteomes" id="UP000034164">
    <property type="component" value="Unassembled WGS sequence"/>
</dbReference>
<dbReference type="Gene3D" id="3.60.130.10">
    <property type="entry name" value="Clavaminate synthase-like"/>
    <property type="match status" value="1"/>
</dbReference>
<proteinExistence type="predicted"/>
<dbReference type="EMBL" id="LCZI01000090">
    <property type="protein sequence ID" value="KKZ68631.1"/>
    <property type="molecule type" value="Genomic_DNA"/>
</dbReference>
<organism evidence="2 3">
    <name type="scientific">[Emmonsia] crescens</name>
    <dbReference type="NCBI Taxonomy" id="73230"/>
    <lineage>
        <taxon>Eukaryota</taxon>
        <taxon>Fungi</taxon>
        <taxon>Dikarya</taxon>
        <taxon>Ascomycota</taxon>
        <taxon>Pezizomycotina</taxon>
        <taxon>Eurotiomycetes</taxon>
        <taxon>Eurotiomycetidae</taxon>
        <taxon>Onygenales</taxon>
        <taxon>Ajellomycetaceae</taxon>
        <taxon>Emergomyces</taxon>
    </lineage>
</organism>
<comment type="caution">
    <text evidence="2">The sequence shown here is derived from an EMBL/GenBank/DDBJ whole genome shotgun (WGS) entry which is preliminary data.</text>
</comment>
<dbReference type="VEuPathDB" id="FungiDB:EMCG_05788"/>
<keyword evidence="1" id="KW-0560">Oxidoreductase</keyword>
<gene>
    <name evidence="2" type="ORF">EMCG_05788</name>
</gene>
<dbReference type="OrthoDB" id="408743at2759"/>
<dbReference type="InterPro" id="IPR042098">
    <property type="entry name" value="TauD-like_sf"/>
</dbReference>
<reference evidence="3" key="1">
    <citation type="journal article" date="2015" name="PLoS Genet.">
        <title>The dynamic genome and transcriptome of the human fungal pathogen Blastomyces and close relative Emmonsia.</title>
        <authorList>
            <person name="Munoz J.F."/>
            <person name="Gauthier G.M."/>
            <person name="Desjardins C.A."/>
            <person name="Gallo J.E."/>
            <person name="Holder J."/>
            <person name="Sullivan T.D."/>
            <person name="Marty A.J."/>
            <person name="Carmen J.C."/>
            <person name="Chen Z."/>
            <person name="Ding L."/>
            <person name="Gujja S."/>
            <person name="Magrini V."/>
            <person name="Misas E."/>
            <person name="Mitreva M."/>
            <person name="Priest M."/>
            <person name="Saif S."/>
            <person name="Whiston E.A."/>
            <person name="Young S."/>
            <person name="Zeng Q."/>
            <person name="Goldman W.E."/>
            <person name="Mardis E.R."/>
            <person name="Taylor J.W."/>
            <person name="McEwen J.G."/>
            <person name="Clay O.K."/>
            <person name="Klein B.S."/>
            <person name="Cuomo C.A."/>
        </authorList>
    </citation>
    <scope>NUCLEOTIDE SEQUENCE [LARGE SCALE GENOMIC DNA]</scope>
    <source>
        <strain evidence="3">UAMH 3008</strain>
    </source>
</reference>
<evidence type="ECO:0000256" key="1">
    <source>
        <dbReference type="ARBA" id="ARBA00023002"/>
    </source>
</evidence>
<protein>
    <submittedName>
        <fullName evidence="2">Uncharacterized protein</fullName>
    </submittedName>
</protein>
<accession>A0A0G2JC53</accession>
<sequence>MTQQYFGNGTPIAEKYLALLAKITNEIRVLHKWQEDDGMDESPGKGIVRPSSACQSVPGAYDSVDWAQVVQALDG</sequence>
<dbReference type="GO" id="GO:0016491">
    <property type="term" value="F:oxidoreductase activity"/>
    <property type="evidence" value="ECO:0007669"/>
    <property type="project" value="UniProtKB-KW"/>
</dbReference>
<evidence type="ECO:0000313" key="2">
    <source>
        <dbReference type="EMBL" id="KKZ68631.1"/>
    </source>
</evidence>
<name>A0A0G2JC53_9EURO</name>
<evidence type="ECO:0000313" key="3">
    <source>
        <dbReference type="Proteomes" id="UP000034164"/>
    </source>
</evidence>
<dbReference type="AlphaFoldDB" id="A0A0G2JC53"/>